<accession>A0ABN7XJ12</accession>
<dbReference type="EMBL" id="CAJVQB010146727">
    <property type="protein sequence ID" value="CAG8855187.1"/>
    <property type="molecule type" value="Genomic_DNA"/>
</dbReference>
<dbReference type="Proteomes" id="UP000789901">
    <property type="component" value="Unassembled WGS sequence"/>
</dbReference>
<proteinExistence type="predicted"/>
<feature type="non-terminal residue" evidence="1">
    <location>
        <position position="1"/>
    </location>
</feature>
<evidence type="ECO:0000313" key="1">
    <source>
        <dbReference type="EMBL" id="CAG8855187.1"/>
    </source>
</evidence>
<comment type="caution">
    <text evidence="1">The sequence shown here is derived from an EMBL/GenBank/DDBJ whole genome shotgun (WGS) entry which is preliminary data.</text>
</comment>
<evidence type="ECO:0000313" key="2">
    <source>
        <dbReference type="Proteomes" id="UP000789901"/>
    </source>
</evidence>
<sequence>NSRISSPLLFGLHLKQIQKNRPQSNYTKPLKRFNEISISTKKDRAKTVAKNIKKIFNQAAKENYHPDNQITLKKLSYAVANTPFQIEFGSQNTMEKSKYELEIVQIID</sequence>
<protein>
    <submittedName>
        <fullName evidence="1">26852_t:CDS:1</fullName>
    </submittedName>
</protein>
<reference evidence="1 2" key="1">
    <citation type="submission" date="2021-06" db="EMBL/GenBank/DDBJ databases">
        <authorList>
            <person name="Kallberg Y."/>
            <person name="Tangrot J."/>
            <person name="Rosling A."/>
        </authorList>
    </citation>
    <scope>NUCLEOTIDE SEQUENCE [LARGE SCALE GENOMIC DNA]</scope>
    <source>
        <strain evidence="1 2">120-4 pot B 10/14</strain>
    </source>
</reference>
<keyword evidence="2" id="KW-1185">Reference proteome</keyword>
<name>A0ABN7XJ12_GIGMA</name>
<organism evidence="1 2">
    <name type="scientific">Gigaspora margarita</name>
    <dbReference type="NCBI Taxonomy" id="4874"/>
    <lineage>
        <taxon>Eukaryota</taxon>
        <taxon>Fungi</taxon>
        <taxon>Fungi incertae sedis</taxon>
        <taxon>Mucoromycota</taxon>
        <taxon>Glomeromycotina</taxon>
        <taxon>Glomeromycetes</taxon>
        <taxon>Diversisporales</taxon>
        <taxon>Gigasporaceae</taxon>
        <taxon>Gigaspora</taxon>
    </lineage>
</organism>
<gene>
    <name evidence="1" type="ORF">GMARGA_LOCUS44008</name>
</gene>
<feature type="non-terminal residue" evidence="1">
    <location>
        <position position="108"/>
    </location>
</feature>